<name>A0A699T959_TANCI</name>
<sequence>HTPGARTSAFHEVLHRETLGEQRVQVFVEDGGVQRVAFERTAHEERTATPQQAADDRHVQVDAGRNVRRRQPVAEQQHHFQKADRRVGVIRGDFVAVVQGFLAGLGFRNFLPCGFVENGLLDQGIGDQPFHQIAAVRKIGADGGGLEVAEMHAQQTL</sequence>
<feature type="non-terminal residue" evidence="1">
    <location>
        <position position="157"/>
    </location>
</feature>
<gene>
    <name evidence="1" type="ORF">Tci_879044</name>
</gene>
<feature type="non-terminal residue" evidence="1">
    <location>
        <position position="1"/>
    </location>
</feature>
<dbReference type="AlphaFoldDB" id="A0A699T959"/>
<accession>A0A699T959</accession>
<protein>
    <submittedName>
        <fullName evidence="1">Uncharacterized protein</fullName>
    </submittedName>
</protein>
<proteinExistence type="predicted"/>
<organism evidence="1">
    <name type="scientific">Tanacetum cinerariifolium</name>
    <name type="common">Dalmatian daisy</name>
    <name type="synonym">Chrysanthemum cinerariifolium</name>
    <dbReference type="NCBI Taxonomy" id="118510"/>
    <lineage>
        <taxon>Eukaryota</taxon>
        <taxon>Viridiplantae</taxon>
        <taxon>Streptophyta</taxon>
        <taxon>Embryophyta</taxon>
        <taxon>Tracheophyta</taxon>
        <taxon>Spermatophyta</taxon>
        <taxon>Magnoliopsida</taxon>
        <taxon>eudicotyledons</taxon>
        <taxon>Gunneridae</taxon>
        <taxon>Pentapetalae</taxon>
        <taxon>asterids</taxon>
        <taxon>campanulids</taxon>
        <taxon>Asterales</taxon>
        <taxon>Asteraceae</taxon>
        <taxon>Asteroideae</taxon>
        <taxon>Anthemideae</taxon>
        <taxon>Anthemidinae</taxon>
        <taxon>Tanacetum</taxon>
    </lineage>
</organism>
<dbReference type="EMBL" id="BKCJ011229132">
    <property type="protein sequence ID" value="GFD07075.1"/>
    <property type="molecule type" value="Genomic_DNA"/>
</dbReference>
<comment type="caution">
    <text evidence="1">The sequence shown here is derived from an EMBL/GenBank/DDBJ whole genome shotgun (WGS) entry which is preliminary data.</text>
</comment>
<reference evidence="1" key="1">
    <citation type="journal article" date="2019" name="Sci. Rep.">
        <title>Draft genome of Tanacetum cinerariifolium, the natural source of mosquito coil.</title>
        <authorList>
            <person name="Yamashiro T."/>
            <person name="Shiraishi A."/>
            <person name="Satake H."/>
            <person name="Nakayama K."/>
        </authorList>
    </citation>
    <scope>NUCLEOTIDE SEQUENCE</scope>
</reference>
<evidence type="ECO:0000313" key="1">
    <source>
        <dbReference type="EMBL" id="GFD07075.1"/>
    </source>
</evidence>